<evidence type="ECO:0000313" key="5">
    <source>
        <dbReference type="Proteomes" id="UP000258309"/>
    </source>
</evidence>
<dbReference type="OMA" id="FGPRGQC"/>
<feature type="domain" description="Alpha/beta hydrolase fold-3" evidence="3">
    <location>
        <begin position="89"/>
        <end position="302"/>
    </location>
</feature>
<feature type="region of interest" description="Disordered" evidence="2">
    <location>
        <begin position="332"/>
        <end position="367"/>
    </location>
</feature>
<dbReference type="Pfam" id="PF07859">
    <property type="entry name" value="Abhydrolase_3"/>
    <property type="match status" value="1"/>
</dbReference>
<dbReference type="EMBL" id="NCSJ02000027">
    <property type="protein sequence ID" value="RFU33945.1"/>
    <property type="molecule type" value="Genomic_DNA"/>
</dbReference>
<dbReference type="GO" id="GO:0016787">
    <property type="term" value="F:hydrolase activity"/>
    <property type="evidence" value="ECO:0007669"/>
    <property type="project" value="UniProtKB-KW"/>
</dbReference>
<sequence length="367" mass="40446">MSDLDTPPAPYLAPEDQTVVNEFAASGEPPLQDLSVQEFRKFFDQLQEHTPIPGVTETEIKVPFGAKGKEFVKTFIFRADNTVGDLPVIFYIHGGGWISGDHISYDSISRELALRSGCAVVFPEYTLAPEKKFPVQNEQCFTALKYVAKHGKSLGLKTEKFAIAGDSAGGQLSPAVINLVNEAKLEKSIPIVFQILFNPFVDVSNLPNNLTLSEFEFVNGPFLTLGLTEEVIHDYIPNPKDRKSILASPLLMTKEQVSHQPPTMVVVSEVDVLRTGGEQFAKLLQTSGVRCGLVRAEAQLHDPVVIEPIRNGPTAHALVLMAAALFNEALAPSPTAGVKRPREEENSDKEKQIKKVRKVAHKRRRRS</sequence>
<dbReference type="InterPro" id="IPR050300">
    <property type="entry name" value="GDXG_lipolytic_enzyme"/>
</dbReference>
<protein>
    <recommendedName>
        <fullName evidence="3">Alpha/beta hydrolase fold-3 domain-containing protein</fullName>
    </recommendedName>
</protein>
<organism evidence="4 5">
    <name type="scientific">Scytalidium lignicola</name>
    <name type="common">Hyphomycete</name>
    <dbReference type="NCBI Taxonomy" id="5539"/>
    <lineage>
        <taxon>Eukaryota</taxon>
        <taxon>Fungi</taxon>
        <taxon>Dikarya</taxon>
        <taxon>Ascomycota</taxon>
        <taxon>Pezizomycotina</taxon>
        <taxon>Leotiomycetes</taxon>
        <taxon>Leotiomycetes incertae sedis</taxon>
        <taxon>Scytalidium</taxon>
    </lineage>
</organism>
<feature type="non-terminal residue" evidence="4">
    <location>
        <position position="367"/>
    </location>
</feature>
<evidence type="ECO:0000256" key="1">
    <source>
        <dbReference type="ARBA" id="ARBA00022801"/>
    </source>
</evidence>
<dbReference type="InterPro" id="IPR013094">
    <property type="entry name" value="AB_hydrolase_3"/>
</dbReference>
<dbReference type="OrthoDB" id="433474at2759"/>
<dbReference type="SUPFAM" id="SSF53474">
    <property type="entry name" value="alpha/beta-Hydrolases"/>
    <property type="match status" value="1"/>
</dbReference>
<accession>A0A3E2HKS5</accession>
<keyword evidence="5" id="KW-1185">Reference proteome</keyword>
<dbReference type="STRING" id="5539.A0A3E2HKS5"/>
<gene>
    <name evidence="4" type="ORF">B7463_g2361</name>
</gene>
<keyword evidence="1" id="KW-0378">Hydrolase</keyword>
<feature type="non-terminal residue" evidence="4">
    <location>
        <position position="1"/>
    </location>
</feature>
<dbReference type="PANTHER" id="PTHR48081:SF8">
    <property type="entry name" value="ALPHA_BETA HYDROLASE FOLD-3 DOMAIN-CONTAINING PROTEIN-RELATED"/>
    <property type="match status" value="1"/>
</dbReference>
<proteinExistence type="predicted"/>
<evidence type="ECO:0000256" key="2">
    <source>
        <dbReference type="SAM" id="MobiDB-lite"/>
    </source>
</evidence>
<evidence type="ECO:0000259" key="3">
    <source>
        <dbReference type="Pfam" id="PF07859"/>
    </source>
</evidence>
<reference evidence="4 5" key="1">
    <citation type="submission" date="2018-05" db="EMBL/GenBank/DDBJ databases">
        <title>Draft genome sequence of Scytalidium lignicola DSM 105466, a ubiquitous saprotrophic fungus.</title>
        <authorList>
            <person name="Buettner E."/>
            <person name="Gebauer A.M."/>
            <person name="Hofrichter M."/>
            <person name="Liers C."/>
            <person name="Kellner H."/>
        </authorList>
    </citation>
    <scope>NUCLEOTIDE SEQUENCE [LARGE SCALE GENOMIC DNA]</scope>
    <source>
        <strain evidence="4 5">DSM 105466</strain>
    </source>
</reference>
<feature type="compositionally biased region" description="Basic residues" evidence="2">
    <location>
        <begin position="354"/>
        <end position="367"/>
    </location>
</feature>
<dbReference type="Proteomes" id="UP000258309">
    <property type="component" value="Unassembled WGS sequence"/>
</dbReference>
<dbReference type="PANTHER" id="PTHR48081">
    <property type="entry name" value="AB HYDROLASE SUPERFAMILY PROTEIN C4A8.06C"/>
    <property type="match status" value="1"/>
</dbReference>
<dbReference type="Gene3D" id="3.40.50.1820">
    <property type="entry name" value="alpha/beta hydrolase"/>
    <property type="match status" value="1"/>
</dbReference>
<dbReference type="AlphaFoldDB" id="A0A3E2HKS5"/>
<comment type="caution">
    <text evidence="4">The sequence shown here is derived from an EMBL/GenBank/DDBJ whole genome shotgun (WGS) entry which is preliminary data.</text>
</comment>
<name>A0A3E2HKS5_SCYLI</name>
<evidence type="ECO:0000313" key="4">
    <source>
        <dbReference type="EMBL" id="RFU33945.1"/>
    </source>
</evidence>
<feature type="compositionally biased region" description="Basic and acidic residues" evidence="2">
    <location>
        <begin position="340"/>
        <end position="353"/>
    </location>
</feature>
<dbReference type="InterPro" id="IPR029058">
    <property type="entry name" value="AB_hydrolase_fold"/>
</dbReference>